<evidence type="ECO:0000313" key="2">
    <source>
        <dbReference type="Proteomes" id="UP000248214"/>
    </source>
</evidence>
<proteinExistence type="predicted"/>
<dbReference type="Proteomes" id="UP000248214">
    <property type="component" value="Unassembled WGS sequence"/>
</dbReference>
<keyword evidence="2" id="KW-1185">Reference proteome</keyword>
<gene>
    <name evidence="1" type="ORF">CR194_09275</name>
</gene>
<dbReference type="AlphaFoldDB" id="A0A323TEF4"/>
<organism evidence="1 2">
    <name type="scientific">Salipaludibacillus keqinensis</name>
    <dbReference type="NCBI Taxonomy" id="2045207"/>
    <lineage>
        <taxon>Bacteria</taxon>
        <taxon>Bacillati</taxon>
        <taxon>Bacillota</taxon>
        <taxon>Bacilli</taxon>
        <taxon>Bacillales</taxon>
        <taxon>Bacillaceae</taxon>
    </lineage>
</organism>
<name>A0A323TEF4_9BACI</name>
<comment type="caution">
    <text evidence="1">The sequence shown here is derived from an EMBL/GenBank/DDBJ whole genome shotgun (WGS) entry which is preliminary data.</text>
</comment>
<accession>A0A323TEF4</accession>
<reference evidence="1 2" key="1">
    <citation type="submission" date="2017-10" db="EMBL/GenBank/DDBJ databases">
        <title>Bacillus sp. nov., a halophilic bacterium isolated from a Keqin Lake.</title>
        <authorList>
            <person name="Wang H."/>
        </authorList>
    </citation>
    <scope>NUCLEOTIDE SEQUENCE [LARGE SCALE GENOMIC DNA]</scope>
    <source>
        <strain evidence="1 2">KQ-12</strain>
    </source>
</reference>
<dbReference type="EMBL" id="PDOD01000002">
    <property type="protein sequence ID" value="PYZ93369.1"/>
    <property type="molecule type" value="Genomic_DNA"/>
</dbReference>
<protein>
    <submittedName>
        <fullName evidence="1">Uncharacterized protein</fullName>
    </submittedName>
</protein>
<evidence type="ECO:0000313" key="1">
    <source>
        <dbReference type="EMBL" id="PYZ93369.1"/>
    </source>
</evidence>
<sequence>MIIAIIIFVFFYILRKASDVHYENYGSYSGTMENTKICSSCGKKMNETYRGEKTPTICTNCR</sequence>